<reference evidence="1 2" key="1">
    <citation type="journal article" date="2013" name="Front. Microbiol.">
        <title>Comparative genomic analyses of the cyanobacterium, Lyngbya aestuarii BL J, a powerful hydrogen producer.</title>
        <authorList>
            <person name="Kothari A."/>
            <person name="Vaughn M."/>
            <person name="Garcia-Pichel F."/>
        </authorList>
    </citation>
    <scope>NUCLEOTIDE SEQUENCE [LARGE SCALE GENOMIC DNA]</scope>
    <source>
        <strain evidence="1 2">BL J</strain>
    </source>
</reference>
<dbReference type="AlphaFoldDB" id="U7Q9V6"/>
<name>U7Q9V6_9CYAN</name>
<keyword evidence="2" id="KW-1185">Reference proteome</keyword>
<proteinExistence type="predicted"/>
<comment type="caution">
    <text evidence="1">The sequence shown here is derived from an EMBL/GenBank/DDBJ whole genome shotgun (WGS) entry which is preliminary data.</text>
</comment>
<dbReference type="Proteomes" id="UP000017127">
    <property type="component" value="Unassembled WGS sequence"/>
</dbReference>
<organism evidence="1 2">
    <name type="scientific">Lyngbya aestuarii BL J</name>
    <dbReference type="NCBI Taxonomy" id="1348334"/>
    <lineage>
        <taxon>Bacteria</taxon>
        <taxon>Bacillati</taxon>
        <taxon>Cyanobacteriota</taxon>
        <taxon>Cyanophyceae</taxon>
        <taxon>Oscillatoriophycideae</taxon>
        <taxon>Oscillatoriales</taxon>
        <taxon>Microcoleaceae</taxon>
        <taxon>Lyngbya</taxon>
    </lineage>
</organism>
<evidence type="ECO:0000313" key="1">
    <source>
        <dbReference type="EMBL" id="ERT04609.1"/>
    </source>
</evidence>
<evidence type="ECO:0000313" key="2">
    <source>
        <dbReference type="Proteomes" id="UP000017127"/>
    </source>
</evidence>
<accession>U7Q9V6</accession>
<protein>
    <submittedName>
        <fullName evidence="1">Uncharacterized protein</fullName>
    </submittedName>
</protein>
<dbReference type="EMBL" id="AUZM01000088">
    <property type="protein sequence ID" value="ERT04609.1"/>
    <property type="molecule type" value="Genomic_DNA"/>
</dbReference>
<gene>
    <name evidence="1" type="ORF">M595_5441</name>
</gene>
<sequence>MLFKFEKLKTLTPVKFKLIIISTQPFFYLPEELLEHEKQFSGIKILTFFPK</sequence>